<comment type="subcellular location">
    <subcellularLocation>
        <location evidence="11">Cell membrane</location>
        <topology evidence="11">Multi-pass membrane protein</topology>
    </subcellularLocation>
    <subcellularLocation>
        <location evidence="2">Membrane</location>
        <topology evidence="2">Multi-pass membrane protein</topology>
    </subcellularLocation>
</comment>
<dbReference type="EMBL" id="BJVY01000003">
    <property type="protein sequence ID" value="GEL69113.1"/>
    <property type="molecule type" value="Genomic_DNA"/>
</dbReference>
<keyword evidence="7 11" id="KW-1278">Translocase</keyword>
<sequence length="114" mass="12302">MAAQAAAREAPNRPMVPITYYLLLAAALFCMGMFGVLVRRNALVVFMSVELMLNAANLTFVAFARMRGDDLGHVSAFFVIAVAAAEAAIGLAIVIAVFRSRGSILLEDLRTMKH</sequence>
<evidence type="ECO:0000256" key="11">
    <source>
        <dbReference type="HAMAP-Rule" id="MF_01456"/>
    </source>
</evidence>
<keyword evidence="10 11" id="KW-0472">Membrane</keyword>
<dbReference type="PANTHER" id="PTHR11434:SF21">
    <property type="entry name" value="NADH DEHYDROGENASE SUBUNIT 4L-RELATED"/>
    <property type="match status" value="1"/>
</dbReference>
<keyword evidence="6 11" id="KW-0874">Quinone</keyword>
<dbReference type="Proteomes" id="UP000198717">
    <property type="component" value="Unassembled WGS sequence"/>
</dbReference>
<keyword evidence="5 11" id="KW-0812">Transmembrane</keyword>
<dbReference type="GO" id="GO:0050136">
    <property type="term" value="F:NADH dehydrogenase (quinone) (non-electrogenic) activity"/>
    <property type="evidence" value="ECO:0007669"/>
    <property type="project" value="UniProtKB-UniRule"/>
</dbReference>
<dbReference type="GO" id="GO:0048038">
    <property type="term" value="F:quinone binding"/>
    <property type="evidence" value="ECO:0007669"/>
    <property type="project" value="UniProtKB-KW"/>
</dbReference>
<dbReference type="Pfam" id="PF00420">
    <property type="entry name" value="Oxidored_q2"/>
    <property type="match status" value="1"/>
</dbReference>
<dbReference type="GO" id="GO:0042773">
    <property type="term" value="P:ATP synthesis coupled electron transport"/>
    <property type="evidence" value="ECO:0007669"/>
    <property type="project" value="InterPro"/>
</dbReference>
<feature type="transmembrane region" description="Helical" evidence="11">
    <location>
        <begin position="18"/>
        <end position="37"/>
    </location>
</feature>
<evidence type="ECO:0000313" key="14">
    <source>
        <dbReference type="Proteomes" id="UP000198717"/>
    </source>
</evidence>
<gene>
    <name evidence="11 12" type="primary">nuoK</name>
    <name evidence="12" type="ORF">MVI01_08970</name>
    <name evidence="13" type="ORF">SAMN04488504_101550</name>
</gene>
<reference evidence="12 15" key="2">
    <citation type="submission" date="2019-07" db="EMBL/GenBank/DDBJ databases">
        <title>Whole genome shotgun sequence of Myxococcus virescens NBRC 100334.</title>
        <authorList>
            <person name="Hosoyama A."/>
            <person name="Uohara A."/>
            <person name="Ohji S."/>
            <person name="Ichikawa N."/>
        </authorList>
    </citation>
    <scope>NUCLEOTIDE SEQUENCE [LARGE SCALE GENOMIC DNA]</scope>
    <source>
        <strain evidence="12 15">NBRC 100334</strain>
    </source>
</reference>
<dbReference type="Proteomes" id="UP000321224">
    <property type="component" value="Unassembled WGS sequence"/>
</dbReference>
<keyword evidence="8 11" id="KW-1133">Transmembrane helix</keyword>
<evidence type="ECO:0000256" key="9">
    <source>
        <dbReference type="ARBA" id="ARBA00023027"/>
    </source>
</evidence>
<organism evidence="12 15">
    <name type="scientific">Myxococcus virescens</name>
    <dbReference type="NCBI Taxonomy" id="83456"/>
    <lineage>
        <taxon>Bacteria</taxon>
        <taxon>Pseudomonadati</taxon>
        <taxon>Myxococcota</taxon>
        <taxon>Myxococcia</taxon>
        <taxon>Myxococcales</taxon>
        <taxon>Cystobacterineae</taxon>
        <taxon>Myxococcaceae</taxon>
        <taxon>Myxococcus</taxon>
    </lineage>
</organism>
<dbReference type="FunFam" id="1.10.287.3510:FF:000001">
    <property type="entry name" value="NADH-quinone oxidoreductase subunit K"/>
    <property type="match status" value="1"/>
</dbReference>
<comment type="caution">
    <text evidence="12">The sequence shown here is derived from an EMBL/GenBank/DDBJ whole genome shotgun (WGS) entry which is preliminary data.</text>
</comment>
<keyword evidence="11" id="KW-0830">Ubiquinone</keyword>
<dbReference type="NCBIfam" id="NF004321">
    <property type="entry name" value="PRK05715.1-3"/>
    <property type="match status" value="1"/>
</dbReference>
<evidence type="ECO:0000313" key="12">
    <source>
        <dbReference type="EMBL" id="GEL69113.1"/>
    </source>
</evidence>
<dbReference type="GO" id="GO:0030964">
    <property type="term" value="C:NADH dehydrogenase complex"/>
    <property type="evidence" value="ECO:0007669"/>
    <property type="project" value="TreeGrafter"/>
</dbReference>
<dbReference type="GO" id="GO:0005886">
    <property type="term" value="C:plasma membrane"/>
    <property type="evidence" value="ECO:0007669"/>
    <property type="project" value="UniProtKB-SubCell"/>
</dbReference>
<dbReference type="AlphaFoldDB" id="A0A511H6K2"/>
<accession>A0A511H6K2</accession>
<comment type="subunit">
    <text evidence="11">NDH-1 is composed of 14 different subunits. Subunits NuoA, H, J, K, L, M, N constitute the membrane sector of the complex.</text>
</comment>
<evidence type="ECO:0000256" key="2">
    <source>
        <dbReference type="ARBA" id="ARBA00004141"/>
    </source>
</evidence>
<feature type="transmembrane region" description="Helical" evidence="11">
    <location>
        <begin position="44"/>
        <end position="64"/>
    </location>
</feature>
<name>A0A511H6K2_9BACT</name>
<evidence type="ECO:0000256" key="8">
    <source>
        <dbReference type="ARBA" id="ARBA00022989"/>
    </source>
</evidence>
<comment type="similarity">
    <text evidence="3 11">Belongs to the complex I subunit 4L family.</text>
</comment>
<evidence type="ECO:0000256" key="10">
    <source>
        <dbReference type="ARBA" id="ARBA00023136"/>
    </source>
</evidence>
<dbReference type="EC" id="7.1.1.-" evidence="11"/>
<evidence type="ECO:0000256" key="5">
    <source>
        <dbReference type="ARBA" id="ARBA00022692"/>
    </source>
</evidence>
<reference evidence="13 14" key="1">
    <citation type="submission" date="2016-10" db="EMBL/GenBank/DDBJ databases">
        <authorList>
            <person name="Varghese N."/>
            <person name="Submissions S."/>
        </authorList>
    </citation>
    <scope>NUCLEOTIDE SEQUENCE [LARGE SCALE GENOMIC DNA]</scope>
    <source>
        <strain evidence="13 14">DSM 2260</strain>
    </source>
</reference>
<keyword evidence="4 11" id="KW-0813">Transport</keyword>
<dbReference type="Gene3D" id="1.10.287.3510">
    <property type="match status" value="1"/>
</dbReference>
<dbReference type="HAMAP" id="MF_01456">
    <property type="entry name" value="NDH1_NuoK"/>
    <property type="match status" value="1"/>
</dbReference>
<keyword evidence="9 11" id="KW-0520">NAD</keyword>
<comment type="catalytic activity">
    <reaction evidence="11">
        <text>a quinone + NADH + 5 H(+)(in) = a quinol + NAD(+) + 4 H(+)(out)</text>
        <dbReference type="Rhea" id="RHEA:57888"/>
        <dbReference type="ChEBI" id="CHEBI:15378"/>
        <dbReference type="ChEBI" id="CHEBI:24646"/>
        <dbReference type="ChEBI" id="CHEBI:57540"/>
        <dbReference type="ChEBI" id="CHEBI:57945"/>
        <dbReference type="ChEBI" id="CHEBI:132124"/>
    </reaction>
</comment>
<evidence type="ECO:0000313" key="15">
    <source>
        <dbReference type="Proteomes" id="UP000321224"/>
    </source>
</evidence>
<comment type="function">
    <text evidence="1 11">NDH-1 shuttles electrons from NADH, via FMN and iron-sulfur (Fe-S) centers, to quinones in the respiratory chain. The immediate electron acceptor for the enzyme in this species is believed to be ubiquinone. Couples the redox reaction to proton translocation (for every two electrons transferred, four hydrogen ions are translocated across the cytoplasmic membrane), and thus conserves the redox energy in a proton gradient.</text>
</comment>
<dbReference type="InterPro" id="IPR001133">
    <property type="entry name" value="NADH_UbQ_OxRdtase_chain4L/K"/>
</dbReference>
<protein>
    <recommendedName>
        <fullName evidence="11">NADH-quinone oxidoreductase subunit K</fullName>
        <ecNumber evidence="11">7.1.1.-</ecNumber>
    </recommendedName>
    <alternativeName>
        <fullName evidence="11">NADH dehydrogenase I subunit K</fullName>
    </alternativeName>
    <alternativeName>
        <fullName evidence="11">NDH-1 subunit K</fullName>
    </alternativeName>
</protein>
<dbReference type="InterPro" id="IPR039428">
    <property type="entry name" value="NUOK/Mnh_C1-like"/>
</dbReference>
<evidence type="ECO:0000256" key="1">
    <source>
        <dbReference type="ARBA" id="ARBA00002378"/>
    </source>
</evidence>
<evidence type="ECO:0000256" key="6">
    <source>
        <dbReference type="ARBA" id="ARBA00022719"/>
    </source>
</evidence>
<evidence type="ECO:0000256" key="4">
    <source>
        <dbReference type="ARBA" id="ARBA00022448"/>
    </source>
</evidence>
<evidence type="ECO:0000256" key="7">
    <source>
        <dbReference type="ARBA" id="ARBA00022967"/>
    </source>
</evidence>
<evidence type="ECO:0000256" key="3">
    <source>
        <dbReference type="ARBA" id="ARBA00010519"/>
    </source>
</evidence>
<feature type="transmembrane region" description="Helical" evidence="11">
    <location>
        <begin position="76"/>
        <end position="98"/>
    </location>
</feature>
<dbReference type="NCBIfam" id="NF004320">
    <property type="entry name" value="PRK05715.1-2"/>
    <property type="match status" value="1"/>
</dbReference>
<dbReference type="PANTHER" id="PTHR11434">
    <property type="entry name" value="NADH-UBIQUINONE OXIDOREDUCTASE SUBUNIT ND4L"/>
    <property type="match status" value="1"/>
</dbReference>
<proteinExistence type="inferred from homology"/>
<keyword evidence="14" id="KW-1185">Reference proteome</keyword>
<dbReference type="NCBIfam" id="NF004323">
    <property type="entry name" value="PRK05715.1-5"/>
    <property type="match status" value="1"/>
</dbReference>
<keyword evidence="11" id="KW-1003">Cell membrane</keyword>
<evidence type="ECO:0000313" key="13">
    <source>
        <dbReference type="EMBL" id="SDD35435.1"/>
    </source>
</evidence>
<dbReference type="EMBL" id="FNAJ01000001">
    <property type="protein sequence ID" value="SDD35435.1"/>
    <property type="molecule type" value="Genomic_DNA"/>
</dbReference>